<dbReference type="RefSeq" id="WP_134256705.1">
    <property type="nucleotide sequence ID" value="NZ_SNSF01000048.1"/>
</dbReference>
<accession>A0AAX2RIP3</accession>
<protein>
    <recommendedName>
        <fullName evidence="3">XRE family transcriptional regulator</fullName>
    </recommendedName>
</protein>
<proteinExistence type="predicted"/>
<organism evidence="1 2">
    <name type="scientific">Burkholderia cepacia</name>
    <name type="common">Pseudomonas cepacia</name>
    <dbReference type="NCBI Taxonomy" id="292"/>
    <lineage>
        <taxon>Bacteria</taxon>
        <taxon>Pseudomonadati</taxon>
        <taxon>Pseudomonadota</taxon>
        <taxon>Betaproteobacteria</taxon>
        <taxon>Burkholderiales</taxon>
        <taxon>Burkholderiaceae</taxon>
        <taxon>Burkholderia</taxon>
        <taxon>Burkholderia cepacia complex</taxon>
    </lineage>
</organism>
<evidence type="ECO:0000313" key="1">
    <source>
        <dbReference type="EMBL" id="TEU43191.1"/>
    </source>
</evidence>
<sequence>MVTIDEKLAFSDRLNLVLDEEGFPPKGNGRQIRLAKDWALTAKGVRKWLEGEGVPELTRLMEMAKRYSVNFEWLATGRDPITLQQSSTIIRHLQIPAASFGMSGEISTPARRLIEAIAEADRCGMPDRAFHILQETLKTFDDFLGPPPDGLLDVNSPRRPKA</sequence>
<dbReference type="Proteomes" id="UP000298234">
    <property type="component" value="Unassembled WGS sequence"/>
</dbReference>
<evidence type="ECO:0008006" key="3">
    <source>
        <dbReference type="Google" id="ProtNLM"/>
    </source>
</evidence>
<comment type="caution">
    <text evidence="1">The sequence shown here is derived from an EMBL/GenBank/DDBJ whole genome shotgun (WGS) entry which is preliminary data.</text>
</comment>
<dbReference type="EMBL" id="SNSQ01000029">
    <property type="protein sequence ID" value="TEU43191.1"/>
    <property type="molecule type" value="Genomic_DNA"/>
</dbReference>
<evidence type="ECO:0000313" key="2">
    <source>
        <dbReference type="Proteomes" id="UP000298234"/>
    </source>
</evidence>
<reference evidence="1 2" key="1">
    <citation type="submission" date="2019-03" db="EMBL/GenBank/DDBJ databases">
        <title>Burkholderia cepacia outbreak.</title>
        <authorList>
            <person name="Farzana R."/>
            <person name="Walsh T.R."/>
        </authorList>
    </citation>
    <scope>NUCLEOTIDE SEQUENCE [LARGE SCALE GENOMIC DNA]</scope>
    <source>
        <strain evidence="2">d13</strain>
    </source>
</reference>
<dbReference type="AlphaFoldDB" id="A0AAX2RIP3"/>
<gene>
    <name evidence="1" type="ORF">E3D37_24010</name>
</gene>
<name>A0AAX2RIP3_BURCE</name>